<feature type="region of interest" description="Disordered" evidence="1">
    <location>
        <begin position="194"/>
        <end position="216"/>
    </location>
</feature>
<dbReference type="Proteomes" id="UP000054549">
    <property type="component" value="Unassembled WGS sequence"/>
</dbReference>
<keyword evidence="3" id="KW-1185">Reference proteome</keyword>
<evidence type="ECO:0000256" key="1">
    <source>
        <dbReference type="SAM" id="MobiDB-lite"/>
    </source>
</evidence>
<sequence length="687" mass="75183">MALTLTATIPGPSWDEEVVPALRKRLQIESRTLSRRLSGLSLINGDNLIGQPFSTLPNASTYEDTPQHVRIEDNYQRIGYQPPGPSTFGSSSARVNGAIKPKPVRNRTISQPYTPDSMRSKRKPSTSRSPNGTSRPTRIPKVSRTTPTSSPHNSPALNHVNGFGQLAIRTSGSINGVPSDSLTSRDYANTSLTDLGEMGRRGSGLLDEPPPFPMASISSSRYEALNETPSRRSNDSEERPFEHWYRGEISRNGGVGELRVGKRQEMLDIANYGHKLAQRQREAMARTNRATTVDDGRWRRKRAGSVGEIGRSPRDSVYLDEEDTQEMGRVLDESPPTDLDGEGDDFFDVQSADDHHVPSTQQRYDAAYAYTHVGDSSTASEPPLRSSPESRSSTPTPAVLNTPTIQQYNGRSAIQSSSSPRSSPEPRAVTPVEMRRGASEPPSSSRSTPSTPRAQRHQVKDTATPASAQKRAVSPTAKAKPSPAKRTNLSKPKKQMTKEEKRRSVAVYPLTAGDGDMADAIPSWTQPKLKEGNWDEVVLPVVARKKGLDDQYEQADGSPQPKRVEKMMIEPAPGTFGIKFRAPSSPENIPMDEFGVTMNDATEVISAEDKQDSEPAHSDPIAVEYDDIPLPVRHQPPPSPVPFADYIPAKPAGTSTTTQPPRPAIDDRPTQRQDDKDSAGCCQCVIM</sequence>
<dbReference type="EMBL" id="KN818230">
    <property type="protein sequence ID" value="KIL67723.1"/>
    <property type="molecule type" value="Genomic_DNA"/>
</dbReference>
<proteinExistence type="predicted"/>
<dbReference type="OrthoDB" id="3363891at2759"/>
<organism evidence="2 3">
    <name type="scientific">Amanita muscaria (strain Koide BX008)</name>
    <dbReference type="NCBI Taxonomy" id="946122"/>
    <lineage>
        <taxon>Eukaryota</taxon>
        <taxon>Fungi</taxon>
        <taxon>Dikarya</taxon>
        <taxon>Basidiomycota</taxon>
        <taxon>Agaricomycotina</taxon>
        <taxon>Agaricomycetes</taxon>
        <taxon>Agaricomycetidae</taxon>
        <taxon>Agaricales</taxon>
        <taxon>Pluteineae</taxon>
        <taxon>Amanitaceae</taxon>
        <taxon>Amanita</taxon>
    </lineage>
</organism>
<dbReference type="HOGENOM" id="CLU_023533_0_0_1"/>
<name>A0A0C2XFR9_AMAMK</name>
<protein>
    <submittedName>
        <fullName evidence="2">Uncharacterized protein</fullName>
    </submittedName>
</protein>
<reference evidence="2 3" key="1">
    <citation type="submission" date="2014-04" db="EMBL/GenBank/DDBJ databases">
        <title>Evolutionary Origins and Diversification of the Mycorrhizal Mutualists.</title>
        <authorList>
            <consortium name="DOE Joint Genome Institute"/>
            <consortium name="Mycorrhizal Genomics Consortium"/>
            <person name="Kohler A."/>
            <person name="Kuo A."/>
            <person name="Nagy L.G."/>
            <person name="Floudas D."/>
            <person name="Copeland A."/>
            <person name="Barry K.W."/>
            <person name="Cichocki N."/>
            <person name="Veneault-Fourrey C."/>
            <person name="LaButti K."/>
            <person name="Lindquist E.A."/>
            <person name="Lipzen A."/>
            <person name="Lundell T."/>
            <person name="Morin E."/>
            <person name="Murat C."/>
            <person name="Riley R."/>
            <person name="Ohm R."/>
            <person name="Sun H."/>
            <person name="Tunlid A."/>
            <person name="Henrissat B."/>
            <person name="Grigoriev I.V."/>
            <person name="Hibbett D.S."/>
            <person name="Martin F."/>
        </authorList>
    </citation>
    <scope>NUCLEOTIDE SEQUENCE [LARGE SCALE GENOMIC DNA]</scope>
    <source>
        <strain evidence="2 3">Koide BX008</strain>
    </source>
</reference>
<feature type="compositionally biased region" description="Low complexity" evidence="1">
    <location>
        <begin position="411"/>
        <end position="427"/>
    </location>
</feature>
<accession>A0A0C2XFR9</accession>
<evidence type="ECO:0000313" key="3">
    <source>
        <dbReference type="Proteomes" id="UP000054549"/>
    </source>
</evidence>
<feature type="compositionally biased region" description="Low complexity" evidence="1">
    <location>
        <begin position="380"/>
        <end position="397"/>
    </location>
</feature>
<dbReference type="AlphaFoldDB" id="A0A0C2XFR9"/>
<feature type="compositionally biased region" description="Low complexity" evidence="1">
    <location>
        <begin position="441"/>
        <end position="453"/>
    </location>
</feature>
<dbReference type="STRING" id="946122.A0A0C2XFR9"/>
<dbReference type="InParanoid" id="A0A0C2XFR9"/>
<feature type="compositionally biased region" description="Basic and acidic residues" evidence="1">
    <location>
        <begin position="229"/>
        <end position="240"/>
    </location>
</feature>
<evidence type="ECO:0000313" key="2">
    <source>
        <dbReference type="EMBL" id="KIL67723.1"/>
    </source>
</evidence>
<feature type="region of interest" description="Disordered" evidence="1">
    <location>
        <begin position="221"/>
        <end position="240"/>
    </location>
</feature>
<feature type="region of interest" description="Disordered" evidence="1">
    <location>
        <begin position="77"/>
        <end position="160"/>
    </location>
</feature>
<feature type="compositionally biased region" description="Polar residues" evidence="1">
    <location>
        <begin position="143"/>
        <end position="156"/>
    </location>
</feature>
<feature type="region of interest" description="Disordered" evidence="1">
    <location>
        <begin position="280"/>
        <end position="519"/>
    </location>
</feature>
<feature type="region of interest" description="Disordered" evidence="1">
    <location>
        <begin position="629"/>
        <end position="682"/>
    </location>
</feature>
<feature type="compositionally biased region" description="Basic and acidic residues" evidence="1">
    <location>
        <begin position="664"/>
        <end position="678"/>
    </location>
</feature>
<gene>
    <name evidence="2" type="ORF">M378DRAFT_972480</name>
</gene>
<feature type="compositionally biased region" description="Polar residues" evidence="1">
    <location>
        <begin position="399"/>
        <end position="410"/>
    </location>
</feature>